<dbReference type="AlphaFoldDB" id="A0A9K3GM93"/>
<feature type="compositionally biased region" description="Basic and acidic residues" evidence="1">
    <location>
        <begin position="193"/>
        <end position="207"/>
    </location>
</feature>
<feature type="compositionally biased region" description="Polar residues" evidence="1">
    <location>
        <begin position="1"/>
        <end position="17"/>
    </location>
</feature>
<evidence type="ECO:0000313" key="2">
    <source>
        <dbReference type="EMBL" id="GIQ88123.1"/>
    </source>
</evidence>
<feature type="compositionally biased region" description="Gly residues" evidence="1">
    <location>
        <begin position="41"/>
        <end position="51"/>
    </location>
</feature>
<proteinExistence type="predicted"/>
<name>A0A9K3GM93_9EUKA</name>
<evidence type="ECO:0000313" key="3">
    <source>
        <dbReference type="Proteomes" id="UP000265618"/>
    </source>
</evidence>
<feature type="region of interest" description="Disordered" evidence="1">
    <location>
        <begin position="1"/>
        <end position="86"/>
    </location>
</feature>
<gene>
    <name evidence="2" type="ORF">KIPB_010300</name>
</gene>
<sequence length="220" mass="23811">MADSGKQTEVPSGQTAPVAQRPAQGSGAAGDSGHRFHGRGGYRGGYHGGSGHRNRWQDRDHGSHGGQGRPQGNYHRNHPRHFGHMGVRPLRTGIIGVTNYPEGTPVQTVVDYIQGLMIGLQCKFLCLKGPDGQRVEPKKEVKEAPQEAVPEAETKAETKAAEKETEEGEGEAETKGETKAEEEGETPAALNPEAEKEGEAKAEEKPKTIPYHLDRVCVYM</sequence>
<comment type="caution">
    <text evidence="2">The sequence shown here is derived from an EMBL/GenBank/DDBJ whole genome shotgun (WGS) entry which is preliminary data.</text>
</comment>
<accession>A0A9K3GM93</accession>
<keyword evidence="3" id="KW-1185">Reference proteome</keyword>
<feature type="compositionally biased region" description="Basic and acidic residues" evidence="1">
    <location>
        <begin position="152"/>
        <end position="163"/>
    </location>
</feature>
<dbReference type="EMBL" id="BDIP01003788">
    <property type="protein sequence ID" value="GIQ88123.1"/>
    <property type="molecule type" value="Genomic_DNA"/>
</dbReference>
<protein>
    <submittedName>
        <fullName evidence="2">Uncharacterized protein</fullName>
    </submittedName>
</protein>
<feature type="compositionally biased region" description="Basic and acidic residues" evidence="1">
    <location>
        <begin position="133"/>
        <end position="145"/>
    </location>
</feature>
<evidence type="ECO:0000256" key="1">
    <source>
        <dbReference type="SAM" id="MobiDB-lite"/>
    </source>
</evidence>
<organism evidence="2 3">
    <name type="scientific">Kipferlia bialata</name>
    <dbReference type="NCBI Taxonomy" id="797122"/>
    <lineage>
        <taxon>Eukaryota</taxon>
        <taxon>Metamonada</taxon>
        <taxon>Carpediemonas-like organisms</taxon>
        <taxon>Kipferlia</taxon>
    </lineage>
</organism>
<feature type="region of interest" description="Disordered" evidence="1">
    <location>
        <begin position="133"/>
        <end position="207"/>
    </location>
</feature>
<reference evidence="2 3" key="1">
    <citation type="journal article" date="2018" name="PLoS ONE">
        <title>The draft genome of Kipferlia bialata reveals reductive genome evolution in fornicate parasites.</title>
        <authorList>
            <person name="Tanifuji G."/>
            <person name="Takabayashi S."/>
            <person name="Kume K."/>
            <person name="Takagi M."/>
            <person name="Nakayama T."/>
            <person name="Kamikawa R."/>
            <person name="Inagaki Y."/>
            <person name="Hashimoto T."/>
        </authorList>
    </citation>
    <scope>NUCLEOTIDE SEQUENCE [LARGE SCALE GENOMIC DNA]</scope>
    <source>
        <strain evidence="2">NY0173</strain>
    </source>
</reference>
<feature type="compositionally biased region" description="Basic and acidic residues" evidence="1">
    <location>
        <begin position="172"/>
        <end position="181"/>
    </location>
</feature>
<dbReference type="Proteomes" id="UP000265618">
    <property type="component" value="Unassembled WGS sequence"/>
</dbReference>